<evidence type="ECO:0000313" key="3">
    <source>
        <dbReference type="Proteomes" id="UP000682308"/>
    </source>
</evidence>
<protein>
    <submittedName>
        <fullName evidence="2">Uncharacterized protein</fullName>
    </submittedName>
</protein>
<accession>A0A941J459</accession>
<evidence type="ECO:0000313" key="2">
    <source>
        <dbReference type="EMBL" id="MBR8638759.1"/>
    </source>
</evidence>
<feature type="compositionally biased region" description="Low complexity" evidence="1">
    <location>
        <begin position="41"/>
        <end position="55"/>
    </location>
</feature>
<dbReference type="AlphaFoldDB" id="A0A941J459"/>
<dbReference type="Proteomes" id="UP000682308">
    <property type="component" value="Unassembled WGS sequence"/>
</dbReference>
<organism evidence="2 3">
    <name type="scientific">Streptomyces tuirus</name>
    <dbReference type="NCBI Taxonomy" id="68278"/>
    <lineage>
        <taxon>Bacteria</taxon>
        <taxon>Bacillati</taxon>
        <taxon>Actinomycetota</taxon>
        <taxon>Actinomycetes</taxon>
        <taxon>Kitasatosporales</taxon>
        <taxon>Streptomycetaceae</taxon>
        <taxon>Streptomyces</taxon>
    </lineage>
</organism>
<reference evidence="2 3" key="1">
    <citation type="submission" date="2021-04" db="EMBL/GenBank/DDBJ databases">
        <title>Characterization of the biosynthetic gene cluster of new lipopeptides with antitumor activity in the genome of the marine Streptomyces PHM034.</title>
        <authorList>
            <person name="Ceniceros A."/>
            <person name="Canedo L."/>
            <person name="Mendez C."/>
            <person name="Olano C."/>
            <person name="Schleissner C."/>
            <person name="Cuevas C."/>
            <person name="De La Calle F."/>
            <person name="Salas J.A."/>
        </authorList>
    </citation>
    <scope>NUCLEOTIDE SEQUENCE [LARGE SCALE GENOMIC DNA]</scope>
    <source>
        <strain evidence="2 3">PHM034</strain>
    </source>
</reference>
<dbReference type="EMBL" id="JAGTPG010000001">
    <property type="protein sequence ID" value="MBR8638759.1"/>
    <property type="molecule type" value="Genomic_DNA"/>
</dbReference>
<gene>
    <name evidence="2" type="ORF">KEF29_04130</name>
</gene>
<evidence type="ECO:0000256" key="1">
    <source>
        <dbReference type="SAM" id="MobiDB-lite"/>
    </source>
</evidence>
<sequence length="61" mass="6267">MAMLAVLIPLLMLGVVLVLGRYEELLLPQDDADRHEPVDVAPAPAAATSSHAPAGTPAPSP</sequence>
<comment type="caution">
    <text evidence="2">The sequence shown here is derived from an EMBL/GenBank/DDBJ whole genome shotgun (WGS) entry which is preliminary data.</text>
</comment>
<proteinExistence type="predicted"/>
<name>A0A941J459_9ACTN</name>
<feature type="region of interest" description="Disordered" evidence="1">
    <location>
        <begin position="30"/>
        <end position="61"/>
    </location>
</feature>
<keyword evidence="3" id="KW-1185">Reference proteome</keyword>